<dbReference type="PANTHER" id="PTHR46599">
    <property type="entry name" value="PIGGYBAC TRANSPOSABLE ELEMENT-DERIVED PROTEIN 4"/>
    <property type="match status" value="1"/>
</dbReference>
<evidence type="ECO:0000313" key="2">
    <source>
        <dbReference type="EMBL" id="CAI9600260.1"/>
    </source>
</evidence>
<proteinExistence type="predicted"/>
<feature type="domain" description="PiggyBac transposable element-derived protein" evidence="1">
    <location>
        <begin position="23"/>
        <end position="157"/>
    </location>
</feature>
<keyword evidence="3" id="KW-1185">Reference proteome</keyword>
<comment type="caution">
    <text evidence="2">The sequence shown here is derived from an EMBL/GenBank/DDBJ whole genome shotgun (WGS) entry which is preliminary data.</text>
</comment>
<organism evidence="2 3">
    <name type="scientific">Staurois parvus</name>
    <dbReference type="NCBI Taxonomy" id="386267"/>
    <lineage>
        <taxon>Eukaryota</taxon>
        <taxon>Metazoa</taxon>
        <taxon>Chordata</taxon>
        <taxon>Craniata</taxon>
        <taxon>Vertebrata</taxon>
        <taxon>Euteleostomi</taxon>
        <taxon>Amphibia</taxon>
        <taxon>Batrachia</taxon>
        <taxon>Anura</taxon>
        <taxon>Neobatrachia</taxon>
        <taxon>Ranoidea</taxon>
        <taxon>Ranidae</taxon>
        <taxon>Staurois</taxon>
    </lineage>
</organism>
<dbReference type="Pfam" id="PF13843">
    <property type="entry name" value="DDE_Tnp_1_7"/>
    <property type="match status" value="1"/>
</dbReference>
<sequence length="230" mass="26107">QDSLGLGVILFPYGGTTYTWTISYSSVPLFRHLFNLGICACGTVRSNRRGFPQRLVNTRLKKGEKACLRNEELLAVKWKDKRDVYLLSSIHADTTVQITTAAGVVEKPLCVHDYNLNMGGVDFNDQMMQPYLVSRKAKRWYIKVSVYLFQLAVYNAFVLYKATGHSGSYLNFQLEINRALLYPEGAAPQTPIPDAVSRLHERHFPDTISGTQTQRRPQKRCVCSKRGIWA</sequence>
<protein>
    <recommendedName>
        <fullName evidence="1">PiggyBac transposable element-derived protein domain-containing protein</fullName>
    </recommendedName>
</protein>
<accession>A0ABN9FT77</accession>
<dbReference type="Proteomes" id="UP001162483">
    <property type="component" value="Unassembled WGS sequence"/>
</dbReference>
<feature type="non-terminal residue" evidence="2">
    <location>
        <position position="1"/>
    </location>
</feature>
<dbReference type="EMBL" id="CATNWA010017406">
    <property type="protein sequence ID" value="CAI9600260.1"/>
    <property type="molecule type" value="Genomic_DNA"/>
</dbReference>
<dbReference type="InterPro" id="IPR029526">
    <property type="entry name" value="PGBD"/>
</dbReference>
<gene>
    <name evidence="2" type="ORF">SPARVUS_LOCUS12719297</name>
</gene>
<dbReference type="PANTHER" id="PTHR46599:SF3">
    <property type="entry name" value="PIGGYBAC TRANSPOSABLE ELEMENT-DERIVED PROTEIN 4"/>
    <property type="match status" value="1"/>
</dbReference>
<evidence type="ECO:0000313" key="3">
    <source>
        <dbReference type="Proteomes" id="UP001162483"/>
    </source>
</evidence>
<evidence type="ECO:0000259" key="1">
    <source>
        <dbReference type="Pfam" id="PF13843"/>
    </source>
</evidence>
<reference evidence="2" key="1">
    <citation type="submission" date="2023-05" db="EMBL/GenBank/DDBJ databases">
        <authorList>
            <person name="Stuckert A."/>
        </authorList>
    </citation>
    <scope>NUCLEOTIDE SEQUENCE</scope>
</reference>
<name>A0ABN9FT77_9NEOB</name>